<evidence type="ECO:0000256" key="1">
    <source>
        <dbReference type="ARBA" id="ARBA00001957"/>
    </source>
</evidence>
<accession>A0ABN3BV26</accession>
<evidence type="ECO:0000256" key="4">
    <source>
        <dbReference type="ARBA" id="ARBA00022553"/>
    </source>
</evidence>
<dbReference type="Gene3D" id="3.30.300.30">
    <property type="match status" value="1"/>
</dbReference>
<keyword evidence="4" id="KW-0597">Phosphoprotein</keyword>
<dbReference type="PROSITE" id="PS00086">
    <property type="entry name" value="CYTOCHROME_P450"/>
    <property type="match status" value="1"/>
</dbReference>
<dbReference type="Gene3D" id="1.10.630.10">
    <property type="entry name" value="Cytochrome P450"/>
    <property type="match status" value="1"/>
</dbReference>
<evidence type="ECO:0000256" key="3">
    <source>
        <dbReference type="ARBA" id="ARBA00022450"/>
    </source>
</evidence>
<dbReference type="PRINTS" id="PR00359">
    <property type="entry name" value="BP450"/>
</dbReference>
<dbReference type="Gene3D" id="3.40.50.12780">
    <property type="entry name" value="N-terminal domain of ligase-like"/>
    <property type="match status" value="1"/>
</dbReference>
<dbReference type="Gene3D" id="3.30.559.10">
    <property type="entry name" value="Chloramphenicol acetyltransferase-like domain"/>
    <property type="match status" value="1"/>
</dbReference>
<comment type="similarity">
    <text evidence="2">Belongs to the cytochrome P450 family.</text>
</comment>
<sequence length="1479" mass="159191">MAGTARHGSELPGVDLWVPAVRNDTAGAVPVAGPDELFGERAGSAGRDDTLCGIFARRVREHGDRTALIDGERRYSYRTLDEVSNAWAQELTRLGAAPGDIVPVSLPRSAELVVAVLAVLKTGAAYSLLAPEWPRARQEELVDLLDARIVVTAGPAAWDRPVFTPPPVERSERRRTAPPAPALSPDAPATVFFTSGSTGAPKAVVSPHRATVSLFDDPVFADFGPGSVMPLAAALPWDAFSLELWGMLLSGGTSVLIDGPYLLPAVLRELTAAHRVNVLWLTASLFNMFVEEDPGCFGGLRRLFVGGERLSPRHVRTFLAAHPSITLVNGYGPVESTVFATVHEITAEDCARENGIPIGRAVAGRRIEVRRDGEPCAAGEPGELFIGGDGLALVYLGQPGLTEEKFVRVHGPGRPRRMYRTGDLVSADADGVLHFHGRIGRQVKLRGHRVELAEIEALVRQAAGVTDCVAVPRTDRDGTCHGIAAFYTTEHATGPEPGELRRDVAARAPGYLVPDRLEHVERFPLSANGKVDHRRLAAALPPPDTAPAVDRATARDPLEATVRSAFAEVLRRGDVPSDASFFALGGTSLDAGRLCTRLGALLGEPVPISLVMTHPTPGGLLEELRRSRPDAPHSAPAGPRPSSPHEAVELLGMQAAFAMAHEFQPDDLAPLCPSVWRIDGPLDLDALAGAVRDVGLRHEALRAVYEAVPRPRARVDAAVPPASLHVLPPAAGEEEALRLLTGHVLAPLAIGSGEVWRCAVVTHASTAYFALCVHHVAFDAWSQRILLEELALAYTARRAEREPDFGRPPARLADVQRERAVQLAPHRLTRQLEFWQEALTGLPPLRFGSGPVPPGDSPGHAEAPDDTPGGTELSFTVPGPDVTTLEKAALDAGTTLFTVLLAGYGTVLHRTLGQDAFGIGVPVAKRDIPSSDSFVGCLINTLCIPFRGAGGDFPSVLNATHDIVTRAFAAQDVPFAEVVGTVRPARSGRNPLFQTMFAFQDVGQGEFGLPDCRVAPVDAGHPRAMHELVAEVWPQADGSLKVSFAWQPERVPARTVRELLTAYRELLTTVAAEPATTARRHTADQGVPAVGVSFWEDPYPVYKTFQDRSGIFWDEMLEVWVAAGRSAVNTVLRSPAMSSDWLRLNASGPVSREFPELERMLRGWFMLMDPPNHTALRRTMQSFFVRSRVDSLAGEFRDIVAARLDQLRPLDHVDLANDFATPVASGVLARVLDVPVDVIAAAAVHMAPIASFLAQPHKRESAERAAAAVGRLDGLYRELAPHLSEGSALFPLLGDDPAAPEAAYLHTAHLLSFAGQETTAGLIASGLLHLLREPRRYREVATGQADPDAVVEEMLRFDTPVPQVPRVALSDVAVEGRTIRAGDRVLALLAAANRDWRNTPDADVLDFTRRQRHMAFGVGIHYCLGAPIARGAAKTAISEWTAAFPSARLAPETVRWAVGTGYRRLESAQVQLVERGNER</sequence>
<dbReference type="InterPro" id="IPR001242">
    <property type="entry name" value="Condensation_dom"/>
</dbReference>
<keyword evidence="3" id="KW-0596">Phosphopantetheine</keyword>
<dbReference type="EMBL" id="BAAAOQ010000017">
    <property type="protein sequence ID" value="GAA2200375.1"/>
    <property type="molecule type" value="Genomic_DNA"/>
</dbReference>
<feature type="region of interest" description="Disordered" evidence="5">
    <location>
        <begin position="161"/>
        <end position="187"/>
    </location>
</feature>
<dbReference type="Pfam" id="PF00067">
    <property type="entry name" value="p450"/>
    <property type="match status" value="1"/>
</dbReference>
<organism evidence="7 8">
    <name type="scientific">Streptomyces bangladeshensis</name>
    <dbReference type="NCBI Taxonomy" id="295352"/>
    <lineage>
        <taxon>Bacteria</taxon>
        <taxon>Bacillati</taxon>
        <taxon>Actinomycetota</taxon>
        <taxon>Actinomycetes</taxon>
        <taxon>Kitasatosporales</taxon>
        <taxon>Streptomycetaceae</taxon>
        <taxon>Streptomyces</taxon>
    </lineage>
</organism>
<proteinExistence type="inferred from homology"/>
<dbReference type="Pfam" id="PF00668">
    <property type="entry name" value="Condensation"/>
    <property type="match status" value="1"/>
</dbReference>
<dbReference type="Gene3D" id="1.10.1200.10">
    <property type="entry name" value="ACP-like"/>
    <property type="match status" value="1"/>
</dbReference>
<dbReference type="PROSITE" id="PS00455">
    <property type="entry name" value="AMP_BINDING"/>
    <property type="match status" value="1"/>
</dbReference>
<dbReference type="InterPro" id="IPR045851">
    <property type="entry name" value="AMP-bd_C_sf"/>
</dbReference>
<dbReference type="SUPFAM" id="SSF56801">
    <property type="entry name" value="Acetyl-CoA synthetase-like"/>
    <property type="match status" value="1"/>
</dbReference>
<feature type="region of interest" description="Disordered" evidence="5">
    <location>
        <begin position="846"/>
        <end position="874"/>
    </location>
</feature>
<dbReference type="Gene3D" id="3.30.559.30">
    <property type="entry name" value="Nonribosomal peptide synthetase, condensation domain"/>
    <property type="match status" value="1"/>
</dbReference>
<dbReference type="InterPro" id="IPR023213">
    <property type="entry name" value="CAT-like_dom_sf"/>
</dbReference>
<dbReference type="PROSITE" id="PS50075">
    <property type="entry name" value="CARRIER"/>
    <property type="match status" value="1"/>
</dbReference>
<dbReference type="PANTHER" id="PTHR45527:SF1">
    <property type="entry name" value="FATTY ACID SYNTHASE"/>
    <property type="match status" value="1"/>
</dbReference>
<feature type="compositionally biased region" description="Basic and acidic residues" evidence="5">
    <location>
        <begin position="622"/>
        <end position="631"/>
    </location>
</feature>
<dbReference type="InterPro" id="IPR020806">
    <property type="entry name" value="PKS_PP-bd"/>
</dbReference>
<dbReference type="InterPro" id="IPR009081">
    <property type="entry name" value="PP-bd_ACP"/>
</dbReference>
<comment type="cofactor">
    <cofactor evidence="1">
        <name>pantetheine 4'-phosphate</name>
        <dbReference type="ChEBI" id="CHEBI:47942"/>
    </cofactor>
</comment>
<dbReference type="RefSeq" id="WP_346163655.1">
    <property type="nucleotide sequence ID" value="NZ_BAAAOQ010000017.1"/>
</dbReference>
<keyword evidence="8" id="KW-1185">Reference proteome</keyword>
<dbReference type="Pfam" id="PF00550">
    <property type="entry name" value="PP-binding"/>
    <property type="match status" value="1"/>
</dbReference>
<comment type="caution">
    <text evidence="7">The sequence shown here is derived from an EMBL/GenBank/DDBJ whole genome shotgun (WGS) entry which is preliminary data.</text>
</comment>
<feature type="domain" description="Carrier" evidence="6">
    <location>
        <begin position="553"/>
        <end position="628"/>
    </location>
</feature>
<protein>
    <recommendedName>
        <fullName evidence="6">Carrier domain-containing protein</fullName>
    </recommendedName>
</protein>
<evidence type="ECO:0000256" key="5">
    <source>
        <dbReference type="SAM" id="MobiDB-lite"/>
    </source>
</evidence>
<dbReference type="InterPro" id="IPR036736">
    <property type="entry name" value="ACP-like_sf"/>
</dbReference>
<dbReference type="InterPro" id="IPR000873">
    <property type="entry name" value="AMP-dep_synth/lig_dom"/>
</dbReference>
<dbReference type="SUPFAM" id="SSF48264">
    <property type="entry name" value="Cytochrome P450"/>
    <property type="match status" value="1"/>
</dbReference>
<dbReference type="Pfam" id="PF00501">
    <property type="entry name" value="AMP-binding"/>
    <property type="match status" value="1"/>
</dbReference>
<dbReference type="SMART" id="SM00823">
    <property type="entry name" value="PKS_PP"/>
    <property type="match status" value="1"/>
</dbReference>
<feature type="region of interest" description="Disordered" evidence="5">
    <location>
        <begin position="620"/>
        <end position="645"/>
    </location>
</feature>
<dbReference type="InterPro" id="IPR042099">
    <property type="entry name" value="ANL_N_sf"/>
</dbReference>
<evidence type="ECO:0000313" key="8">
    <source>
        <dbReference type="Proteomes" id="UP001501391"/>
    </source>
</evidence>
<dbReference type="SUPFAM" id="SSF47336">
    <property type="entry name" value="ACP-like"/>
    <property type="match status" value="1"/>
</dbReference>
<dbReference type="InterPro" id="IPR017972">
    <property type="entry name" value="Cyt_P450_CS"/>
</dbReference>
<reference evidence="7 8" key="1">
    <citation type="journal article" date="2019" name="Int. J. Syst. Evol. Microbiol.">
        <title>The Global Catalogue of Microorganisms (GCM) 10K type strain sequencing project: providing services to taxonomists for standard genome sequencing and annotation.</title>
        <authorList>
            <consortium name="The Broad Institute Genomics Platform"/>
            <consortium name="The Broad Institute Genome Sequencing Center for Infectious Disease"/>
            <person name="Wu L."/>
            <person name="Ma J."/>
        </authorList>
    </citation>
    <scope>NUCLEOTIDE SEQUENCE [LARGE SCALE GENOMIC DNA]</scope>
    <source>
        <strain evidence="7 8">JCM 14924</strain>
    </source>
</reference>
<evidence type="ECO:0000256" key="2">
    <source>
        <dbReference type="ARBA" id="ARBA00010617"/>
    </source>
</evidence>
<dbReference type="InterPro" id="IPR010071">
    <property type="entry name" value="AA_adenyl_dom"/>
</dbReference>
<dbReference type="InterPro" id="IPR002397">
    <property type="entry name" value="Cyt_P450_B"/>
</dbReference>
<dbReference type="NCBIfam" id="TIGR01733">
    <property type="entry name" value="AA-adenyl-dom"/>
    <property type="match status" value="1"/>
</dbReference>
<dbReference type="InterPro" id="IPR020845">
    <property type="entry name" value="AMP-binding_CS"/>
</dbReference>
<gene>
    <name evidence="7" type="ORF">GCM10009787_51020</name>
</gene>
<dbReference type="SUPFAM" id="SSF52777">
    <property type="entry name" value="CoA-dependent acyltransferases"/>
    <property type="match status" value="2"/>
</dbReference>
<evidence type="ECO:0000313" key="7">
    <source>
        <dbReference type="EMBL" id="GAA2200375.1"/>
    </source>
</evidence>
<dbReference type="InterPro" id="IPR001128">
    <property type="entry name" value="Cyt_P450"/>
</dbReference>
<name>A0ABN3BV26_9ACTN</name>
<dbReference type="InterPro" id="IPR036396">
    <property type="entry name" value="Cyt_P450_sf"/>
</dbReference>
<dbReference type="Proteomes" id="UP001501391">
    <property type="component" value="Unassembled WGS sequence"/>
</dbReference>
<evidence type="ECO:0000259" key="6">
    <source>
        <dbReference type="PROSITE" id="PS50075"/>
    </source>
</evidence>
<dbReference type="PANTHER" id="PTHR45527">
    <property type="entry name" value="NONRIBOSOMAL PEPTIDE SYNTHETASE"/>
    <property type="match status" value="1"/>
</dbReference>